<dbReference type="Proteomes" id="UP000199074">
    <property type="component" value="Unassembled WGS sequence"/>
</dbReference>
<name>A0A1I7NAM1_9HYPH</name>
<keyword evidence="2" id="KW-1185">Reference proteome</keyword>
<evidence type="ECO:0000313" key="2">
    <source>
        <dbReference type="Proteomes" id="UP000199074"/>
    </source>
</evidence>
<gene>
    <name evidence="1" type="ORF">SAMN05216456_1437</name>
</gene>
<accession>A0A1I7NAM1</accession>
<sequence length="78" mass="8980">MGRMLTSKDFVKGKVFRIKGRRCEIVHADPFAMKWDFRQVGSTDDLITLTRQQITNISIARKSLRITNGRLSLRPSKS</sequence>
<proteinExistence type="predicted"/>
<dbReference type="EMBL" id="FPCK01000001">
    <property type="protein sequence ID" value="SFV31724.1"/>
    <property type="molecule type" value="Genomic_DNA"/>
</dbReference>
<evidence type="ECO:0000313" key="1">
    <source>
        <dbReference type="EMBL" id="SFV31724.1"/>
    </source>
</evidence>
<dbReference type="AlphaFoldDB" id="A0A1I7NAM1"/>
<organism evidence="1 2">
    <name type="scientific">Devosia crocina</name>
    <dbReference type="NCBI Taxonomy" id="429728"/>
    <lineage>
        <taxon>Bacteria</taxon>
        <taxon>Pseudomonadati</taxon>
        <taxon>Pseudomonadota</taxon>
        <taxon>Alphaproteobacteria</taxon>
        <taxon>Hyphomicrobiales</taxon>
        <taxon>Devosiaceae</taxon>
        <taxon>Devosia</taxon>
    </lineage>
</organism>
<dbReference type="STRING" id="429728.SAMN05216456_1437"/>
<reference evidence="1 2" key="1">
    <citation type="submission" date="2016-10" db="EMBL/GenBank/DDBJ databases">
        <authorList>
            <person name="de Groot N.N."/>
        </authorList>
    </citation>
    <scope>NUCLEOTIDE SEQUENCE [LARGE SCALE GENOMIC DNA]</scope>
    <source>
        <strain evidence="1 2">IPL20</strain>
    </source>
</reference>
<protein>
    <submittedName>
        <fullName evidence="1">Uncharacterized protein</fullName>
    </submittedName>
</protein>